<reference evidence="10" key="1">
    <citation type="submission" date="2024-04" db="EMBL/GenBank/DDBJ databases">
        <authorList>
            <person name="Shaw F."/>
            <person name="Minotto A."/>
        </authorList>
    </citation>
    <scope>NUCLEOTIDE SEQUENCE [LARGE SCALE GENOMIC DNA]</scope>
</reference>
<evidence type="ECO:0000256" key="1">
    <source>
        <dbReference type="ARBA" id="ARBA00001971"/>
    </source>
</evidence>
<sequence>MFDYIGNSFYFTFILWAGILTPSSLLFLFLFSVSSIKASREHATVKHLPWIGRRPQLFASIRANYRGFIKSVELYISGYRMYSKKNQTYVAPTWTKGPQVILPPSYGNWIASTPDALLNAKDCTFENAQFAYTVGHPEITSNDMIDVLIKRELTRTIGSLNNEILEEIDASMVDIFGTSGEWVDVGVFDSLTRTVGRAVNRIFVGEELCSDMNYLMAGIRFARDVSVSSYILHAFPKFMKPFVTLFASYPNRREARTCMKYLEPLIAERIENMQRKEHDPSYAWEAPEDFITWMVRESFKRNTEDERSVYALAYRIVLLQFAAITTTTITSTNALLDIWSAPNAEEVVEFLREEATRVLAEHNGEWSKAALAKLYRLDSAVRESSRVSGIGGTALARKVKADNGITLPDGIWLPKGTTVGVSMDGIHFDEEFYKDPLTFDAFRFSRPREDPSYDEKGVNEDLVTTSPHWLTFSHGIHACPGRHFAVNNIKMTLAHLLLNYDVKPFDTRPPNVQIGDLSVIPVKARMSVKRRQVKV</sequence>
<keyword evidence="8" id="KW-0472">Membrane</keyword>
<keyword evidence="8" id="KW-0812">Transmembrane</keyword>
<dbReference type="CDD" id="cd11041">
    <property type="entry name" value="CYP503A1-like"/>
    <property type="match status" value="1"/>
</dbReference>
<dbReference type="EMBL" id="OZ037946">
    <property type="protein sequence ID" value="CAL1703340.1"/>
    <property type="molecule type" value="Genomic_DNA"/>
</dbReference>
<evidence type="ECO:0008006" key="11">
    <source>
        <dbReference type="Google" id="ProtNLM"/>
    </source>
</evidence>
<evidence type="ECO:0000256" key="6">
    <source>
        <dbReference type="ARBA" id="ARBA00023033"/>
    </source>
</evidence>
<proteinExistence type="inferred from homology"/>
<dbReference type="InterPro" id="IPR002403">
    <property type="entry name" value="Cyt_P450_E_grp-IV"/>
</dbReference>
<feature type="transmembrane region" description="Helical" evidence="8">
    <location>
        <begin position="9"/>
        <end position="31"/>
    </location>
</feature>
<comment type="cofactor">
    <cofactor evidence="1">
        <name>heme</name>
        <dbReference type="ChEBI" id="CHEBI:30413"/>
    </cofactor>
</comment>
<evidence type="ECO:0000256" key="7">
    <source>
        <dbReference type="RuleBase" id="RU000461"/>
    </source>
</evidence>
<accession>A0ABP1D636</accession>
<dbReference type="Proteomes" id="UP001497453">
    <property type="component" value="Chromosome 3"/>
</dbReference>
<dbReference type="PANTHER" id="PTHR46206:SF1">
    <property type="entry name" value="P450, PUTATIVE (EUROFUNG)-RELATED"/>
    <property type="match status" value="1"/>
</dbReference>
<evidence type="ECO:0000256" key="2">
    <source>
        <dbReference type="ARBA" id="ARBA00010617"/>
    </source>
</evidence>
<protein>
    <recommendedName>
        <fullName evidence="11">Cytochrome P450</fullName>
    </recommendedName>
</protein>
<evidence type="ECO:0000256" key="4">
    <source>
        <dbReference type="ARBA" id="ARBA00023002"/>
    </source>
</evidence>
<dbReference type="Pfam" id="PF00067">
    <property type="entry name" value="p450"/>
    <property type="match status" value="1"/>
</dbReference>
<evidence type="ECO:0000313" key="10">
    <source>
        <dbReference type="Proteomes" id="UP001497453"/>
    </source>
</evidence>
<keyword evidence="3 7" id="KW-0479">Metal-binding</keyword>
<evidence type="ECO:0000313" key="9">
    <source>
        <dbReference type="EMBL" id="CAL1703340.1"/>
    </source>
</evidence>
<dbReference type="SUPFAM" id="SSF48264">
    <property type="entry name" value="Cytochrome P450"/>
    <property type="match status" value="1"/>
</dbReference>
<organism evidence="9 10">
    <name type="scientific">Somion occarium</name>
    <dbReference type="NCBI Taxonomy" id="3059160"/>
    <lineage>
        <taxon>Eukaryota</taxon>
        <taxon>Fungi</taxon>
        <taxon>Dikarya</taxon>
        <taxon>Basidiomycota</taxon>
        <taxon>Agaricomycotina</taxon>
        <taxon>Agaricomycetes</taxon>
        <taxon>Polyporales</taxon>
        <taxon>Cerrenaceae</taxon>
        <taxon>Somion</taxon>
    </lineage>
</organism>
<comment type="similarity">
    <text evidence="2 7">Belongs to the cytochrome P450 family.</text>
</comment>
<gene>
    <name evidence="9" type="ORF">GFSPODELE1_LOCUS4527</name>
</gene>
<name>A0ABP1D636_9APHY</name>
<dbReference type="PRINTS" id="PR00465">
    <property type="entry name" value="EP450IV"/>
</dbReference>
<keyword evidence="10" id="KW-1185">Reference proteome</keyword>
<dbReference type="Gene3D" id="1.10.630.10">
    <property type="entry name" value="Cytochrome P450"/>
    <property type="match status" value="1"/>
</dbReference>
<evidence type="ECO:0000256" key="3">
    <source>
        <dbReference type="ARBA" id="ARBA00022723"/>
    </source>
</evidence>
<keyword evidence="7" id="KW-0349">Heme</keyword>
<dbReference type="InterPro" id="IPR001128">
    <property type="entry name" value="Cyt_P450"/>
</dbReference>
<dbReference type="InterPro" id="IPR017972">
    <property type="entry name" value="Cyt_P450_CS"/>
</dbReference>
<keyword evidence="8" id="KW-1133">Transmembrane helix</keyword>
<keyword evidence="5 7" id="KW-0408">Iron</keyword>
<dbReference type="InterPro" id="IPR036396">
    <property type="entry name" value="Cyt_P450_sf"/>
</dbReference>
<dbReference type="PROSITE" id="PS00086">
    <property type="entry name" value="CYTOCHROME_P450"/>
    <property type="match status" value="1"/>
</dbReference>
<keyword evidence="6 7" id="KW-0503">Monooxygenase</keyword>
<keyword evidence="4 7" id="KW-0560">Oxidoreductase</keyword>
<dbReference type="PANTHER" id="PTHR46206">
    <property type="entry name" value="CYTOCHROME P450"/>
    <property type="match status" value="1"/>
</dbReference>
<evidence type="ECO:0000256" key="8">
    <source>
        <dbReference type="SAM" id="Phobius"/>
    </source>
</evidence>
<evidence type="ECO:0000256" key="5">
    <source>
        <dbReference type="ARBA" id="ARBA00023004"/>
    </source>
</evidence>